<evidence type="ECO:0000313" key="2">
    <source>
        <dbReference type="EMBL" id="RKG35047.1"/>
    </source>
</evidence>
<dbReference type="NCBIfam" id="TIGR02391">
    <property type="entry name" value="hypoth_ymh"/>
    <property type="match status" value="1"/>
</dbReference>
<evidence type="ECO:0000313" key="3">
    <source>
        <dbReference type="Proteomes" id="UP000269001"/>
    </source>
</evidence>
<dbReference type="Pfam" id="PF09509">
    <property type="entry name" value="Hypoth_Ymh"/>
    <property type="match status" value="1"/>
</dbReference>
<name>A0A3A8EJF4_9GAMM</name>
<dbReference type="Proteomes" id="UP000269001">
    <property type="component" value="Unassembled WGS sequence"/>
</dbReference>
<dbReference type="EMBL" id="RAXU01000004">
    <property type="protein sequence ID" value="RKG35047.1"/>
    <property type="molecule type" value="Genomic_DNA"/>
</dbReference>
<organism evidence="2 3">
    <name type="scientific">Acinetobacter guerrae</name>
    <dbReference type="NCBI Taxonomy" id="1843371"/>
    <lineage>
        <taxon>Bacteria</taxon>
        <taxon>Pseudomonadati</taxon>
        <taxon>Pseudomonadota</taxon>
        <taxon>Gammaproteobacteria</taxon>
        <taxon>Moraxellales</taxon>
        <taxon>Moraxellaceae</taxon>
        <taxon>Acinetobacter</taxon>
    </lineage>
</organism>
<accession>A0A3A8EJF4</accession>
<reference evidence="2 3" key="1">
    <citation type="submission" date="2018-09" db="EMBL/GenBank/DDBJ databases">
        <title>The draft genome of Acinetobacter spp. strains.</title>
        <authorList>
            <person name="Qin J."/>
            <person name="Feng Y."/>
            <person name="Zong Z."/>
        </authorList>
    </citation>
    <scope>NUCLEOTIDE SEQUENCE [LARGE SCALE GENOMIC DNA]</scope>
    <source>
        <strain evidence="2 3">WCHAc060096</strain>
    </source>
</reference>
<sequence>MMAIIKNIDLGSLETICKILGDTNNGISGTEISKYLAETSIKDPQLNSTKWKRLYDALSIKQSEDSCSNNILAFIKYVLRPSRHIHRKQWFENIRTELNYVLSFEGLEITESGDIKITDKVKTFSEAEERAQTLRKTLLDRKIHSDVLIFCKAELLVDNYFHAVFEATKSIAEKIRIKTGLTNDGSDLVMQAFSFKEKVPYLALNSLQTESEKSEQKGFSNLLIGIFGTFRNTTAHAPKITWKIDEQDALDILSTISLIHRKLDKAVEAKKYMKEIYNPPQPSFKKEGVS</sequence>
<protein>
    <submittedName>
        <fullName evidence="2">TIGR02391 family protein</fullName>
    </submittedName>
</protein>
<evidence type="ECO:0000259" key="1">
    <source>
        <dbReference type="Pfam" id="PF09509"/>
    </source>
</evidence>
<dbReference type="AlphaFoldDB" id="A0A3A8EJF4"/>
<feature type="domain" description="Conserved hypothetical protein CHP02391" evidence="1">
    <location>
        <begin position="141"/>
        <end position="263"/>
    </location>
</feature>
<keyword evidence="3" id="KW-1185">Reference proteome</keyword>
<proteinExistence type="predicted"/>
<comment type="caution">
    <text evidence="2">The sequence shown here is derived from an EMBL/GenBank/DDBJ whole genome shotgun (WGS) entry which is preliminary data.</text>
</comment>
<dbReference type="InterPro" id="IPR012654">
    <property type="entry name" value="CHP02391"/>
</dbReference>
<gene>
    <name evidence="2" type="ORF">D7V21_04470</name>
</gene>